<evidence type="ECO:0000259" key="6">
    <source>
        <dbReference type="PROSITE" id="PS50261"/>
    </source>
</evidence>
<dbReference type="EnsemblMetazoa" id="Aqu2.1.29919_001">
    <property type="protein sequence ID" value="Aqu2.1.29919_001"/>
    <property type="gene ID" value="Aqu2.1.29919"/>
</dbReference>
<sequence length="369" mass="41450">MESDNSSAEIPISEPPYCVGGHLNIIPGYIRVIAAITCALSILGAALIILSYVFFKDLRNKAREVIVHISAMDLLTVAANLFGIIINFDSHLYHEDPLVLPPHYETYNTLCKGQATIAVFGNLSSVLWTIAIAVYFYICIMTDNKKTAKRSLYFFYLICYGLPLLIVVWFLPTGKLGYAPVGGSGWCSFVIDSNPTEKLDSSKKLDSRDIITLFFGNSLWMYVSFIIIPFICISLLVYLRLKTKKKEISNQDKLRMNMIEVKLLAVPIIFVFLRIWSELLGIITVYSNNKSCTLVTILLVLGGIGDSGQGFFNALIFCLLNAKVRSAYFKCIKKSYKACKTWKCEKIEMKSRLIVNPDEIDTDQASTQE</sequence>
<dbReference type="GO" id="GO:0005886">
    <property type="term" value="C:plasma membrane"/>
    <property type="evidence" value="ECO:0007669"/>
    <property type="project" value="TreeGrafter"/>
</dbReference>
<dbReference type="PANTHER" id="PTHR23112:SF47">
    <property type="entry name" value="G-PROTEIN COUPLED RECEPTOR 157"/>
    <property type="match status" value="1"/>
</dbReference>
<evidence type="ECO:0008006" key="10">
    <source>
        <dbReference type="Google" id="ProtNLM"/>
    </source>
</evidence>
<evidence type="ECO:0000313" key="8">
    <source>
        <dbReference type="EnsemblMetazoa" id="Aqu2.1.29919_001"/>
    </source>
</evidence>
<evidence type="ECO:0000256" key="5">
    <source>
        <dbReference type="SAM" id="Phobius"/>
    </source>
</evidence>
<dbReference type="SUPFAM" id="SSF81321">
    <property type="entry name" value="Family A G protein-coupled receptor-like"/>
    <property type="match status" value="1"/>
</dbReference>
<dbReference type="GO" id="GO:0007166">
    <property type="term" value="P:cell surface receptor signaling pathway"/>
    <property type="evidence" value="ECO:0007669"/>
    <property type="project" value="InterPro"/>
</dbReference>
<dbReference type="Gene3D" id="1.20.1070.10">
    <property type="entry name" value="Rhodopsin 7-helix transmembrane proteins"/>
    <property type="match status" value="1"/>
</dbReference>
<dbReference type="GO" id="GO:0004930">
    <property type="term" value="F:G protein-coupled receptor activity"/>
    <property type="evidence" value="ECO:0007669"/>
    <property type="project" value="InterPro"/>
</dbReference>
<dbReference type="InParanoid" id="A0A1X7UQX9"/>
<evidence type="ECO:0000256" key="1">
    <source>
        <dbReference type="ARBA" id="ARBA00004141"/>
    </source>
</evidence>
<gene>
    <name evidence="8" type="primary">105312969</name>
</gene>
<comment type="subcellular location">
    <subcellularLocation>
        <location evidence="1">Membrane</location>
        <topology evidence="1">Multi-pass membrane protein</topology>
    </subcellularLocation>
</comment>
<feature type="domain" description="G-protein coupled receptors family 2 profile 2" evidence="6">
    <location>
        <begin position="30"/>
        <end position="321"/>
    </location>
</feature>
<dbReference type="EnsemblMetazoa" id="XM_011406023.2">
    <property type="protein sequence ID" value="XP_011404325.1"/>
    <property type="gene ID" value="LOC105312969"/>
</dbReference>
<evidence type="ECO:0000259" key="7">
    <source>
        <dbReference type="PROSITE" id="PS50262"/>
    </source>
</evidence>
<dbReference type="InterPro" id="IPR000832">
    <property type="entry name" value="GPCR_2_secretin-like"/>
</dbReference>
<dbReference type="OMA" id="THRNHEL"/>
<dbReference type="AlphaFoldDB" id="A0A1X7UQX9"/>
<feature type="transmembrane region" description="Helical" evidence="5">
    <location>
        <begin position="219"/>
        <end position="239"/>
    </location>
</feature>
<dbReference type="InterPro" id="IPR022343">
    <property type="entry name" value="GCR1-cAMP_receptor"/>
</dbReference>
<dbReference type="OrthoDB" id="6063844at2759"/>
<proteinExistence type="predicted"/>
<feature type="transmembrane region" description="Helical" evidence="5">
    <location>
        <begin position="117"/>
        <end position="140"/>
    </location>
</feature>
<evidence type="ECO:0000256" key="3">
    <source>
        <dbReference type="ARBA" id="ARBA00022989"/>
    </source>
</evidence>
<evidence type="ECO:0000256" key="2">
    <source>
        <dbReference type="ARBA" id="ARBA00022692"/>
    </source>
</evidence>
<dbReference type="PANTHER" id="PTHR23112">
    <property type="entry name" value="G PROTEIN-COUPLED RECEPTOR 157-RELATED"/>
    <property type="match status" value="1"/>
</dbReference>
<keyword evidence="9" id="KW-1185">Reference proteome</keyword>
<feature type="transmembrane region" description="Helical" evidence="5">
    <location>
        <begin position="259"/>
        <end position="277"/>
    </location>
</feature>
<feature type="transmembrane region" description="Helical" evidence="5">
    <location>
        <begin position="297"/>
        <end position="320"/>
    </location>
</feature>
<evidence type="ECO:0000313" key="9">
    <source>
        <dbReference type="Proteomes" id="UP000007879"/>
    </source>
</evidence>
<accession>A0A1X7UQX9</accession>
<dbReference type="PROSITE" id="PS50261">
    <property type="entry name" value="G_PROTEIN_RECEP_F2_4"/>
    <property type="match status" value="1"/>
</dbReference>
<keyword evidence="3 5" id="KW-1133">Transmembrane helix</keyword>
<feature type="transmembrane region" description="Helical" evidence="5">
    <location>
        <begin position="29"/>
        <end position="53"/>
    </location>
</feature>
<dbReference type="KEGG" id="aqu:105312969"/>
<keyword evidence="4 5" id="KW-0472">Membrane</keyword>
<dbReference type="eggNOG" id="ENOG502QU1X">
    <property type="taxonomic scope" value="Eukaryota"/>
</dbReference>
<dbReference type="PROSITE" id="PS50262">
    <property type="entry name" value="G_PROTEIN_RECEP_F1_2"/>
    <property type="match status" value="1"/>
</dbReference>
<feature type="domain" description="G-protein coupled receptors family 1 profile" evidence="7">
    <location>
        <begin position="44"/>
        <end position="317"/>
    </location>
</feature>
<dbReference type="InterPro" id="IPR017452">
    <property type="entry name" value="GPCR_Rhodpsn_7TM"/>
</dbReference>
<feature type="transmembrane region" description="Helical" evidence="5">
    <location>
        <begin position="65"/>
        <end position="88"/>
    </location>
</feature>
<dbReference type="GO" id="GO:0007189">
    <property type="term" value="P:adenylate cyclase-activating G protein-coupled receptor signaling pathway"/>
    <property type="evidence" value="ECO:0007669"/>
    <property type="project" value="TreeGrafter"/>
</dbReference>
<dbReference type="STRING" id="400682.A0A1X7UQX9"/>
<protein>
    <recommendedName>
        <fullName evidence="10">G-protein coupled receptors family 2 profile 2 domain-containing protein</fullName>
    </recommendedName>
</protein>
<dbReference type="PRINTS" id="PR02001">
    <property type="entry name" value="GCR1CAMPR"/>
</dbReference>
<reference evidence="9" key="1">
    <citation type="journal article" date="2010" name="Nature">
        <title>The Amphimedon queenslandica genome and the evolution of animal complexity.</title>
        <authorList>
            <person name="Srivastava M."/>
            <person name="Simakov O."/>
            <person name="Chapman J."/>
            <person name="Fahey B."/>
            <person name="Gauthier M.E."/>
            <person name="Mitros T."/>
            <person name="Richards G.S."/>
            <person name="Conaco C."/>
            <person name="Dacre M."/>
            <person name="Hellsten U."/>
            <person name="Larroux C."/>
            <person name="Putnam N.H."/>
            <person name="Stanke M."/>
            <person name="Adamska M."/>
            <person name="Darling A."/>
            <person name="Degnan S.M."/>
            <person name="Oakley T.H."/>
            <person name="Plachetzki D.C."/>
            <person name="Zhai Y."/>
            <person name="Adamski M."/>
            <person name="Calcino A."/>
            <person name="Cummins S.F."/>
            <person name="Goodstein D.M."/>
            <person name="Harris C."/>
            <person name="Jackson D.J."/>
            <person name="Leys S.P."/>
            <person name="Shu S."/>
            <person name="Woodcroft B.J."/>
            <person name="Vervoort M."/>
            <person name="Kosik K.S."/>
            <person name="Manning G."/>
            <person name="Degnan B.M."/>
            <person name="Rokhsar D.S."/>
        </authorList>
    </citation>
    <scope>NUCLEOTIDE SEQUENCE [LARGE SCALE GENOMIC DNA]</scope>
</reference>
<keyword evidence="2 5" id="KW-0812">Transmembrane</keyword>
<reference evidence="8" key="2">
    <citation type="submission" date="2017-05" db="UniProtKB">
        <authorList>
            <consortium name="EnsemblMetazoa"/>
        </authorList>
    </citation>
    <scope>IDENTIFICATION</scope>
</reference>
<dbReference type="Proteomes" id="UP000007879">
    <property type="component" value="Unassembled WGS sequence"/>
</dbReference>
<name>A0A1X7UQX9_AMPQE</name>
<organism evidence="8">
    <name type="scientific">Amphimedon queenslandica</name>
    <name type="common">Sponge</name>
    <dbReference type="NCBI Taxonomy" id="400682"/>
    <lineage>
        <taxon>Eukaryota</taxon>
        <taxon>Metazoa</taxon>
        <taxon>Porifera</taxon>
        <taxon>Demospongiae</taxon>
        <taxon>Heteroscleromorpha</taxon>
        <taxon>Haplosclerida</taxon>
        <taxon>Niphatidae</taxon>
        <taxon>Amphimedon</taxon>
    </lineage>
</organism>
<dbReference type="Pfam" id="PF00002">
    <property type="entry name" value="7tm_2"/>
    <property type="match status" value="1"/>
</dbReference>
<dbReference type="InterPro" id="IPR017981">
    <property type="entry name" value="GPCR_2-like_7TM"/>
</dbReference>
<feature type="transmembrane region" description="Helical" evidence="5">
    <location>
        <begin position="152"/>
        <end position="171"/>
    </location>
</feature>
<evidence type="ECO:0000256" key="4">
    <source>
        <dbReference type="ARBA" id="ARBA00023136"/>
    </source>
</evidence>